<feature type="transmembrane region" description="Helical" evidence="4">
    <location>
        <begin position="913"/>
        <end position="929"/>
    </location>
</feature>
<dbReference type="InterPro" id="IPR002523">
    <property type="entry name" value="MgTranspt_CorA/ZnTranspt_ZntB"/>
</dbReference>
<dbReference type="Pfam" id="PF01544">
    <property type="entry name" value="CorA"/>
    <property type="match status" value="1"/>
</dbReference>
<keyword evidence="1" id="KW-0677">Repeat</keyword>
<keyword evidence="4" id="KW-0472">Membrane</keyword>
<sequence>MDIQQETINLNSRNVSDLLRAGADVNAAGGEYGSAIQAAGQLGRDNILDILIKNEADVNAKNVGRRNPHGRTPLSLAAGNGHSLIVRQLLARDGTNPDLPDDNGRTPLSWAAGSGESLSCIESLLQRSDVNTESADINGRTPLSWAAGNEHRGMVELLLKQPGINTNARDQNGRTPLSWAAGNGCITVAHSLVSRDDVTLDLQDSDGRTPLSWAAGAGNIAMAEILLRNPDVKPNCGDKDDRTPLSWAAEKGQRVAVEILLRRPDITINSVDKDGRTALSWAAGEGQEEVGNLLLKRADIEPNYAERSGMPPLWWAAKKGHDGVVKLLLTAEKIDINYRDQDGGTLLSWAAETGRAKVVKLLLAQEGLSPDSQNTVGRTALSRAAETGSSAIVELLLNRPDVNPDSVDQENRTPLLWAAMKGHSAVVELLLAKEGVKLDSTDDTGRTPLLWALEMRHSHVIRSLISRDTTTLHSLVQQGNRESAKMLLSAGCDVDRCDPSGTTALRLAIQRKDREMIDMLLTFGAGTKGVMAHEWLDVYGRQKGDAVQLLEGADGQQRVNFIENSTLGSMQALQMQKRQLLPGKPLPDELRSISRNQFQISYADVNNHAARISVSLWFPFGEGSSSQQQYFNVPEWPLIRIAWTIISPSNPQSRPWQSVDHHSMLPNGWIPDDGFDFFQQFILHLEERWISVCDAADKHLKESRLDQLRSEGKNPDLMRRLARDAQKWTELRSILQDHTDVAQKFIVEYSERYHANQFPIDLQRTVNEFKVDISRRLDQLDQTIRDLLQFEFAWASINETRISTRLGHNVMLFTYVSIFYLPLAFCAAIWAIPNITDSATRNPFIITSAIVGFITLLISFNLENISTLCWRLYQGWRAKVVQDMQFVGNDYWMERGNKLESIDTPRSNFPSEWWLIWYAFWRLVRALYYRKKQKLAVRKLERRVKDQDIEVESGSMIQ</sequence>
<protein>
    <submittedName>
        <fullName evidence="5">Ankyrin repeat-containing protein, putative</fullName>
    </submittedName>
</protein>
<dbReference type="Gene3D" id="1.25.40.20">
    <property type="entry name" value="Ankyrin repeat-containing domain"/>
    <property type="match status" value="3"/>
</dbReference>
<dbReference type="OrthoDB" id="194358at2759"/>
<evidence type="ECO:0000313" key="5">
    <source>
        <dbReference type="EMBL" id="EEA23321.1"/>
    </source>
</evidence>
<feature type="transmembrane region" description="Helical" evidence="4">
    <location>
        <begin position="810"/>
        <end position="832"/>
    </location>
</feature>
<dbReference type="InterPro" id="IPR002110">
    <property type="entry name" value="Ankyrin_rpt"/>
</dbReference>
<dbReference type="AlphaFoldDB" id="B6QIX6"/>
<dbReference type="PROSITE" id="PS50088">
    <property type="entry name" value="ANK_REPEAT"/>
    <property type="match status" value="6"/>
</dbReference>
<dbReference type="SMART" id="SM00248">
    <property type="entry name" value="ANK"/>
    <property type="match status" value="14"/>
</dbReference>
<name>B6QIX6_TALMQ</name>
<feature type="repeat" description="ANK" evidence="3">
    <location>
        <begin position="206"/>
        <end position="229"/>
    </location>
</feature>
<feature type="repeat" description="ANK" evidence="3">
    <location>
        <begin position="69"/>
        <end position="102"/>
    </location>
</feature>
<keyword evidence="4" id="KW-0812">Transmembrane</keyword>
<dbReference type="Pfam" id="PF13637">
    <property type="entry name" value="Ank_4"/>
    <property type="match status" value="2"/>
</dbReference>
<evidence type="ECO:0000256" key="1">
    <source>
        <dbReference type="ARBA" id="ARBA00022737"/>
    </source>
</evidence>
<dbReference type="EMBL" id="DS995902">
    <property type="protein sequence ID" value="EEA23321.1"/>
    <property type="molecule type" value="Genomic_DNA"/>
</dbReference>
<dbReference type="Proteomes" id="UP000001294">
    <property type="component" value="Unassembled WGS sequence"/>
</dbReference>
<dbReference type="GO" id="GO:0016020">
    <property type="term" value="C:membrane"/>
    <property type="evidence" value="ECO:0007669"/>
    <property type="project" value="InterPro"/>
</dbReference>
<feature type="repeat" description="ANK" evidence="3">
    <location>
        <begin position="500"/>
        <end position="525"/>
    </location>
</feature>
<dbReference type="Pfam" id="PF00023">
    <property type="entry name" value="Ank"/>
    <property type="match status" value="1"/>
</dbReference>
<dbReference type="SUPFAM" id="SSF48403">
    <property type="entry name" value="Ankyrin repeat"/>
    <property type="match status" value="2"/>
</dbReference>
<feature type="repeat" description="ANK" evidence="3">
    <location>
        <begin position="467"/>
        <end position="499"/>
    </location>
</feature>
<dbReference type="GO" id="GO:0046873">
    <property type="term" value="F:metal ion transmembrane transporter activity"/>
    <property type="evidence" value="ECO:0007669"/>
    <property type="project" value="InterPro"/>
</dbReference>
<dbReference type="HOGENOM" id="CLU_012997_0_0_1"/>
<dbReference type="PhylomeDB" id="B6QIX6"/>
<feature type="repeat" description="ANK" evidence="3">
    <location>
        <begin position="138"/>
        <end position="171"/>
    </location>
</feature>
<feature type="transmembrane region" description="Helical" evidence="4">
    <location>
        <begin position="844"/>
        <end position="862"/>
    </location>
</feature>
<dbReference type="InterPro" id="IPR036770">
    <property type="entry name" value="Ankyrin_rpt-contain_sf"/>
</dbReference>
<evidence type="ECO:0000313" key="6">
    <source>
        <dbReference type="Proteomes" id="UP000001294"/>
    </source>
</evidence>
<feature type="repeat" description="ANK" evidence="3">
    <location>
        <begin position="410"/>
        <end position="443"/>
    </location>
</feature>
<reference evidence="6" key="1">
    <citation type="journal article" date="2015" name="Genome Announc.">
        <title>Genome sequence of the AIDS-associated pathogen Penicillium marneffei (ATCC18224) and its near taxonomic relative Talaromyces stipitatus (ATCC10500).</title>
        <authorList>
            <person name="Nierman W.C."/>
            <person name="Fedorova-Abrams N.D."/>
            <person name="Andrianopoulos A."/>
        </authorList>
    </citation>
    <scope>NUCLEOTIDE SEQUENCE [LARGE SCALE GENOMIC DNA]</scope>
    <source>
        <strain evidence="6">ATCC 18224 / CBS 334.59 / QM 7333</strain>
    </source>
</reference>
<dbReference type="VEuPathDB" id="FungiDB:PMAA_099110"/>
<dbReference type="Pfam" id="PF12796">
    <property type="entry name" value="Ank_2"/>
    <property type="match status" value="4"/>
</dbReference>
<gene>
    <name evidence="5" type="ORF">PMAA_099110</name>
</gene>
<dbReference type="PANTHER" id="PTHR24198:SF165">
    <property type="entry name" value="ANKYRIN REPEAT-CONTAINING PROTEIN-RELATED"/>
    <property type="match status" value="1"/>
</dbReference>
<accession>B6QIX6</accession>
<keyword evidence="4" id="KW-1133">Transmembrane helix</keyword>
<keyword evidence="6" id="KW-1185">Reference proteome</keyword>
<dbReference type="STRING" id="441960.B6QIX6"/>
<dbReference type="PROSITE" id="PS50297">
    <property type="entry name" value="ANK_REP_REGION"/>
    <property type="match status" value="4"/>
</dbReference>
<keyword evidence="2 3" id="KW-0040">ANK repeat</keyword>
<evidence type="ECO:0000256" key="2">
    <source>
        <dbReference type="ARBA" id="ARBA00023043"/>
    </source>
</evidence>
<evidence type="ECO:0000256" key="3">
    <source>
        <dbReference type="PROSITE-ProRule" id="PRU00023"/>
    </source>
</evidence>
<evidence type="ECO:0000256" key="4">
    <source>
        <dbReference type="SAM" id="Phobius"/>
    </source>
</evidence>
<dbReference type="PANTHER" id="PTHR24198">
    <property type="entry name" value="ANKYRIN REPEAT AND PROTEIN KINASE DOMAIN-CONTAINING PROTEIN"/>
    <property type="match status" value="1"/>
</dbReference>
<proteinExistence type="predicted"/>
<organism evidence="5 6">
    <name type="scientific">Talaromyces marneffei (strain ATCC 18224 / CBS 334.59 / QM 7333)</name>
    <name type="common">Penicillium marneffei</name>
    <dbReference type="NCBI Taxonomy" id="441960"/>
    <lineage>
        <taxon>Eukaryota</taxon>
        <taxon>Fungi</taxon>
        <taxon>Dikarya</taxon>
        <taxon>Ascomycota</taxon>
        <taxon>Pezizomycotina</taxon>
        <taxon>Eurotiomycetes</taxon>
        <taxon>Eurotiomycetidae</taxon>
        <taxon>Eurotiales</taxon>
        <taxon>Trichocomaceae</taxon>
        <taxon>Talaromyces</taxon>
        <taxon>Talaromyces sect. Talaromyces</taxon>
    </lineage>
</organism>